<keyword evidence="3" id="KW-1185">Reference proteome</keyword>
<evidence type="ECO:0000313" key="3">
    <source>
        <dbReference type="Proteomes" id="UP001469365"/>
    </source>
</evidence>
<organism evidence="2 3">
    <name type="scientific">Paenibacillus filicis</name>
    <dbReference type="NCBI Taxonomy" id="669464"/>
    <lineage>
        <taxon>Bacteria</taxon>
        <taxon>Bacillati</taxon>
        <taxon>Bacillota</taxon>
        <taxon>Bacilli</taxon>
        <taxon>Bacillales</taxon>
        <taxon>Paenibacillaceae</taxon>
        <taxon>Paenibacillus</taxon>
    </lineage>
</organism>
<name>A0ABU9DVR3_9BACL</name>
<keyword evidence="1" id="KW-0472">Membrane</keyword>
<accession>A0ABU9DVR3</accession>
<evidence type="ECO:0000256" key="1">
    <source>
        <dbReference type="SAM" id="Phobius"/>
    </source>
</evidence>
<dbReference type="EMBL" id="JBBPCC010000027">
    <property type="protein sequence ID" value="MEK8132165.1"/>
    <property type="molecule type" value="Genomic_DNA"/>
</dbReference>
<feature type="transmembrane region" description="Helical" evidence="1">
    <location>
        <begin position="6"/>
        <end position="23"/>
    </location>
</feature>
<evidence type="ECO:0000313" key="2">
    <source>
        <dbReference type="EMBL" id="MEK8132165.1"/>
    </source>
</evidence>
<sequence length="71" mass="7443">MAVLYIHIVTACVAIVTGWIPWFRKPSGGRSTLRHRRLGVIYAASVLLSGGGLAFTCLSWLAGAGSPGPGF</sequence>
<proteinExistence type="predicted"/>
<gene>
    <name evidence="2" type="ORF">WMW72_30130</name>
</gene>
<dbReference type="Proteomes" id="UP001469365">
    <property type="component" value="Unassembled WGS sequence"/>
</dbReference>
<keyword evidence="1" id="KW-1133">Transmembrane helix</keyword>
<dbReference type="InterPro" id="IPR018750">
    <property type="entry name" value="DUF2306_membrane"/>
</dbReference>
<dbReference type="RefSeq" id="WP_423227621.1">
    <property type="nucleotide sequence ID" value="NZ_JBBPCC010000027.1"/>
</dbReference>
<reference evidence="2 3" key="1">
    <citation type="submission" date="2024-04" db="EMBL/GenBank/DDBJ databases">
        <title>draft genome sequnece of Paenibacillus filicis.</title>
        <authorList>
            <person name="Kim D.-U."/>
        </authorList>
    </citation>
    <scope>NUCLEOTIDE SEQUENCE [LARGE SCALE GENOMIC DNA]</scope>
    <source>
        <strain evidence="2 3">KACC14197</strain>
    </source>
</reference>
<protein>
    <submittedName>
        <fullName evidence="2">DUF2306 domain-containing protein</fullName>
    </submittedName>
</protein>
<comment type="caution">
    <text evidence="2">The sequence shown here is derived from an EMBL/GenBank/DDBJ whole genome shotgun (WGS) entry which is preliminary data.</text>
</comment>
<dbReference type="Pfam" id="PF10067">
    <property type="entry name" value="DUF2306"/>
    <property type="match status" value="1"/>
</dbReference>
<keyword evidence="1" id="KW-0812">Transmembrane</keyword>
<feature type="transmembrane region" description="Helical" evidence="1">
    <location>
        <begin position="39"/>
        <end position="62"/>
    </location>
</feature>